<comment type="caution">
    <text evidence="6">The sequence shown here is derived from an EMBL/GenBank/DDBJ whole genome shotgun (WGS) entry which is preliminary data.</text>
</comment>
<keyword evidence="3" id="KW-0408">Iron</keyword>
<name>A0ABU8BST4_9RHOB</name>
<dbReference type="EMBL" id="JBALHR010000002">
    <property type="protein sequence ID" value="MEH7827365.1"/>
    <property type="molecule type" value="Genomic_DNA"/>
</dbReference>
<feature type="domain" description="Iron-binding zinc finger CDGSH type" evidence="5">
    <location>
        <begin position="10"/>
        <end position="47"/>
    </location>
</feature>
<evidence type="ECO:0000256" key="2">
    <source>
        <dbReference type="ARBA" id="ARBA00022723"/>
    </source>
</evidence>
<evidence type="ECO:0000256" key="3">
    <source>
        <dbReference type="ARBA" id="ARBA00023004"/>
    </source>
</evidence>
<proteinExistence type="predicted"/>
<keyword evidence="1" id="KW-0001">2Fe-2S</keyword>
<evidence type="ECO:0000259" key="5">
    <source>
        <dbReference type="SMART" id="SM00704"/>
    </source>
</evidence>
<evidence type="ECO:0000256" key="4">
    <source>
        <dbReference type="ARBA" id="ARBA00023014"/>
    </source>
</evidence>
<dbReference type="Gene3D" id="3.40.5.90">
    <property type="entry name" value="CDGSH iron-sulfur domain, mitoNEET-type"/>
    <property type="match status" value="2"/>
</dbReference>
<keyword evidence="4" id="KW-0411">Iron-sulfur</keyword>
<dbReference type="PANTHER" id="PTHR46491:SF3">
    <property type="entry name" value="CDGSH IRON-SULFUR DOMAIN-CONTAINING PROTEIN 3, MITOCHONDRIAL"/>
    <property type="match status" value="1"/>
</dbReference>
<gene>
    <name evidence="6" type="ORF">V6590_04320</name>
</gene>
<sequence>MTDTPEIAQKAPFKVELEEGKTYFWCSCGRSQKQPYCDGSHKGTSLSPVKFVAEATKTAFLCGCKHSAKSPFCDGAHKAL</sequence>
<dbReference type="PANTHER" id="PTHR46491">
    <property type="entry name" value="CDGSH IRON SULFUR DOMAIN PROTEIN HOMOLOG"/>
    <property type="match status" value="1"/>
</dbReference>
<protein>
    <submittedName>
        <fullName evidence="6">CDGSH iron-sulfur domain-containing protein</fullName>
    </submittedName>
</protein>
<dbReference type="InterPro" id="IPR052950">
    <property type="entry name" value="CISD"/>
</dbReference>
<dbReference type="InterPro" id="IPR018967">
    <property type="entry name" value="FeS-contain_CDGSH-typ"/>
</dbReference>
<keyword evidence="7" id="KW-1185">Reference proteome</keyword>
<accession>A0ABU8BST4</accession>
<dbReference type="Proteomes" id="UP001431963">
    <property type="component" value="Unassembled WGS sequence"/>
</dbReference>
<dbReference type="RefSeq" id="WP_335420088.1">
    <property type="nucleotide sequence ID" value="NZ_JBALHR010000002.1"/>
</dbReference>
<keyword evidence="2" id="KW-0479">Metal-binding</keyword>
<evidence type="ECO:0000256" key="1">
    <source>
        <dbReference type="ARBA" id="ARBA00022714"/>
    </source>
</evidence>
<evidence type="ECO:0000313" key="6">
    <source>
        <dbReference type="EMBL" id="MEH7827365.1"/>
    </source>
</evidence>
<organism evidence="6 7">
    <name type="scientific">Gemmobacter denitrificans</name>
    <dbReference type="NCBI Taxonomy" id="3123040"/>
    <lineage>
        <taxon>Bacteria</taxon>
        <taxon>Pseudomonadati</taxon>
        <taxon>Pseudomonadota</taxon>
        <taxon>Alphaproteobacteria</taxon>
        <taxon>Rhodobacterales</taxon>
        <taxon>Paracoccaceae</taxon>
        <taxon>Gemmobacter</taxon>
    </lineage>
</organism>
<feature type="domain" description="Iron-binding zinc finger CDGSH type" evidence="5">
    <location>
        <begin position="48"/>
        <end position="80"/>
    </location>
</feature>
<evidence type="ECO:0000313" key="7">
    <source>
        <dbReference type="Proteomes" id="UP001431963"/>
    </source>
</evidence>
<dbReference type="InterPro" id="IPR042216">
    <property type="entry name" value="MitoNEET_CISD"/>
</dbReference>
<dbReference type="Pfam" id="PF09360">
    <property type="entry name" value="zf-CDGSH"/>
    <property type="match status" value="2"/>
</dbReference>
<dbReference type="SMART" id="SM00704">
    <property type="entry name" value="ZnF_CDGSH"/>
    <property type="match status" value="2"/>
</dbReference>
<reference evidence="6" key="1">
    <citation type="submission" date="2024-02" db="EMBL/GenBank/DDBJ databases">
        <title>Genome sequences of strain Gemmobacter sp. JM10B15.</title>
        <authorList>
            <person name="Zhang M."/>
        </authorList>
    </citation>
    <scope>NUCLEOTIDE SEQUENCE</scope>
    <source>
        <strain evidence="6">JM10B15</strain>
    </source>
</reference>